<evidence type="ECO:0000313" key="7">
    <source>
        <dbReference type="EMBL" id="KAK3050769.1"/>
    </source>
</evidence>
<evidence type="ECO:0000256" key="4">
    <source>
        <dbReference type="ARBA" id="ARBA00022962"/>
    </source>
</evidence>
<dbReference type="PROSITE" id="PS01236">
    <property type="entry name" value="PDXT_SNO_1"/>
    <property type="match status" value="1"/>
</dbReference>
<evidence type="ECO:0000313" key="8">
    <source>
        <dbReference type="Proteomes" id="UP001271007"/>
    </source>
</evidence>
<accession>A0AAJ0DID9</accession>
<keyword evidence="8" id="KW-1185">Reference proteome</keyword>
<sequence length="290" mass="31423">MTAQELEHLTIGVLALQGAFVEHIALLQKAAEELPLEHEAERHTTGGLSDHGTAQLSGLPPITIIPVRNPADLSRCAALVLPGGESTSIALIAARTNLLPLLRDFVKVARKPVWGTCAGLILLAEVADRTKSTGQELIGGLDVRVRRNYFGRQVESFEAELDLPFLQDGERTSFHSVFIRAPVVEEVLGPNRKAEVEEHVEGPSGTVTVTAPSKKATMAEVEILARLPGRAKALKDKVATAEELGEDGDIVAVRQGNVFGTAFHPELTGDGRIHRWWLKEVLKATRSPER</sequence>
<dbReference type="PANTHER" id="PTHR31559">
    <property type="entry name" value="PYRIDOXAL 5'-PHOSPHATE SYNTHASE SUBUNIT SNO"/>
    <property type="match status" value="1"/>
</dbReference>
<dbReference type="EMBL" id="JAWDJX010000030">
    <property type="protein sequence ID" value="KAK3050769.1"/>
    <property type="molecule type" value="Genomic_DNA"/>
</dbReference>
<dbReference type="Proteomes" id="UP001271007">
    <property type="component" value="Unassembled WGS sequence"/>
</dbReference>
<reference evidence="7" key="1">
    <citation type="submission" date="2023-04" db="EMBL/GenBank/DDBJ databases">
        <title>Black Yeasts Isolated from many extreme environments.</title>
        <authorList>
            <person name="Coleine C."/>
            <person name="Stajich J.E."/>
            <person name="Selbmann L."/>
        </authorList>
    </citation>
    <scope>NUCLEOTIDE SEQUENCE</scope>
    <source>
        <strain evidence="7">CCFEE 5312</strain>
    </source>
</reference>
<protein>
    <recommendedName>
        <fullName evidence="2">glutaminase</fullName>
        <ecNumber evidence="2">3.5.1.2</ecNumber>
    </recommendedName>
</protein>
<dbReference type="PANTHER" id="PTHR31559:SF0">
    <property type="entry name" value="PYRIDOXAL 5'-PHOSPHATE SYNTHASE SUBUNIT SNO1-RELATED"/>
    <property type="match status" value="1"/>
</dbReference>
<dbReference type="EC" id="3.5.1.2" evidence="2"/>
<keyword evidence="3" id="KW-0378">Hydrolase</keyword>
<evidence type="ECO:0000256" key="5">
    <source>
        <dbReference type="ARBA" id="ARBA00023239"/>
    </source>
</evidence>
<proteinExistence type="inferred from homology"/>
<evidence type="ECO:0000256" key="3">
    <source>
        <dbReference type="ARBA" id="ARBA00022801"/>
    </source>
</evidence>
<dbReference type="Pfam" id="PF01174">
    <property type="entry name" value="SNO"/>
    <property type="match status" value="2"/>
</dbReference>
<dbReference type="InterPro" id="IPR029062">
    <property type="entry name" value="Class_I_gatase-like"/>
</dbReference>
<evidence type="ECO:0000256" key="1">
    <source>
        <dbReference type="ARBA" id="ARBA00008345"/>
    </source>
</evidence>
<dbReference type="GO" id="GO:0042823">
    <property type="term" value="P:pyridoxal phosphate biosynthetic process"/>
    <property type="evidence" value="ECO:0007669"/>
    <property type="project" value="InterPro"/>
</dbReference>
<dbReference type="SUPFAM" id="SSF52317">
    <property type="entry name" value="Class I glutamine amidotransferase-like"/>
    <property type="match status" value="1"/>
</dbReference>
<keyword evidence="4" id="KW-0315">Glutamine amidotransferase</keyword>
<keyword evidence="5 7" id="KW-0456">Lyase</keyword>
<dbReference type="CDD" id="cd01749">
    <property type="entry name" value="GATase1_PB"/>
    <property type="match status" value="1"/>
</dbReference>
<dbReference type="InterPro" id="IPR002161">
    <property type="entry name" value="PdxT/SNO"/>
</dbReference>
<dbReference type="HAMAP" id="MF_01615">
    <property type="entry name" value="PdxT"/>
    <property type="match status" value="1"/>
</dbReference>
<dbReference type="PROSITE" id="PS51130">
    <property type="entry name" value="PDXT_SNO_2"/>
    <property type="match status" value="1"/>
</dbReference>
<dbReference type="GO" id="GO:0016829">
    <property type="term" value="F:lyase activity"/>
    <property type="evidence" value="ECO:0007669"/>
    <property type="project" value="UniProtKB-KW"/>
</dbReference>
<dbReference type="GO" id="GO:0004359">
    <property type="term" value="F:glutaminase activity"/>
    <property type="evidence" value="ECO:0007669"/>
    <property type="project" value="UniProtKB-EC"/>
</dbReference>
<comment type="similarity">
    <text evidence="1">Belongs to the glutaminase PdxT/SNO family.</text>
</comment>
<comment type="caution">
    <text evidence="7">The sequence shown here is derived from an EMBL/GenBank/DDBJ whole genome shotgun (WGS) entry which is preliminary data.</text>
</comment>
<dbReference type="PROSITE" id="PS51273">
    <property type="entry name" value="GATASE_TYPE_1"/>
    <property type="match status" value="1"/>
</dbReference>
<dbReference type="InterPro" id="IPR021196">
    <property type="entry name" value="PdxT/SNO_CS"/>
</dbReference>
<name>A0AAJ0DID9_9PEZI</name>
<evidence type="ECO:0000256" key="2">
    <source>
        <dbReference type="ARBA" id="ARBA00012918"/>
    </source>
</evidence>
<dbReference type="Gene3D" id="3.40.50.880">
    <property type="match status" value="1"/>
</dbReference>
<dbReference type="GO" id="GO:1903600">
    <property type="term" value="C:glutaminase complex"/>
    <property type="evidence" value="ECO:0007669"/>
    <property type="project" value="TreeGrafter"/>
</dbReference>
<evidence type="ECO:0000256" key="6">
    <source>
        <dbReference type="ARBA" id="ARBA00049534"/>
    </source>
</evidence>
<dbReference type="GO" id="GO:0008614">
    <property type="term" value="P:pyridoxine metabolic process"/>
    <property type="evidence" value="ECO:0007669"/>
    <property type="project" value="TreeGrafter"/>
</dbReference>
<dbReference type="GO" id="GO:0005829">
    <property type="term" value="C:cytosol"/>
    <property type="evidence" value="ECO:0007669"/>
    <property type="project" value="TreeGrafter"/>
</dbReference>
<comment type="catalytic activity">
    <reaction evidence="6">
        <text>L-glutamine + H2O = L-glutamate + NH4(+)</text>
        <dbReference type="Rhea" id="RHEA:15889"/>
        <dbReference type="ChEBI" id="CHEBI:15377"/>
        <dbReference type="ChEBI" id="CHEBI:28938"/>
        <dbReference type="ChEBI" id="CHEBI:29985"/>
        <dbReference type="ChEBI" id="CHEBI:58359"/>
        <dbReference type="EC" id="3.5.1.2"/>
    </reaction>
</comment>
<organism evidence="7 8">
    <name type="scientific">Extremus antarcticus</name>
    <dbReference type="NCBI Taxonomy" id="702011"/>
    <lineage>
        <taxon>Eukaryota</taxon>
        <taxon>Fungi</taxon>
        <taxon>Dikarya</taxon>
        <taxon>Ascomycota</taxon>
        <taxon>Pezizomycotina</taxon>
        <taxon>Dothideomycetes</taxon>
        <taxon>Dothideomycetidae</taxon>
        <taxon>Mycosphaerellales</taxon>
        <taxon>Extremaceae</taxon>
        <taxon>Extremus</taxon>
    </lineage>
</organism>
<dbReference type="AlphaFoldDB" id="A0AAJ0DID9"/>
<gene>
    <name evidence="7" type="primary">SNO1</name>
    <name evidence="7" type="ORF">LTR09_008135</name>
</gene>